<dbReference type="Proteomes" id="UP001148312">
    <property type="component" value="Unassembled WGS sequence"/>
</dbReference>
<reference evidence="1" key="2">
    <citation type="journal article" date="2023" name="IMA Fungus">
        <title>Comparative genomic study of the Penicillium genus elucidates a diverse pangenome and 15 lateral gene transfer events.</title>
        <authorList>
            <person name="Petersen C."/>
            <person name="Sorensen T."/>
            <person name="Nielsen M.R."/>
            <person name="Sondergaard T.E."/>
            <person name="Sorensen J.L."/>
            <person name="Fitzpatrick D.A."/>
            <person name="Frisvad J.C."/>
            <person name="Nielsen K.L."/>
        </authorList>
    </citation>
    <scope>NUCLEOTIDE SEQUENCE</scope>
    <source>
        <strain evidence="1">IBT 30728</strain>
    </source>
</reference>
<organism evidence="1 2">
    <name type="scientific">Penicillium diatomitis</name>
    <dbReference type="NCBI Taxonomy" id="2819901"/>
    <lineage>
        <taxon>Eukaryota</taxon>
        <taxon>Fungi</taxon>
        <taxon>Dikarya</taxon>
        <taxon>Ascomycota</taxon>
        <taxon>Pezizomycotina</taxon>
        <taxon>Eurotiomycetes</taxon>
        <taxon>Eurotiomycetidae</taxon>
        <taxon>Eurotiales</taxon>
        <taxon>Aspergillaceae</taxon>
        <taxon>Penicillium</taxon>
    </lineage>
</organism>
<evidence type="ECO:0000313" key="2">
    <source>
        <dbReference type="Proteomes" id="UP001148312"/>
    </source>
</evidence>
<sequence>MYTTTRNKEWKVMDIEENNTVQDMTKDIEEWGKEQHARVRIREEQSRISPVVDTYLASNSRAGWVQMQYLIFQNSSQGKKALIFDARSIAEFYDATSEGKVPKRT</sequence>
<name>A0A9W9XGN1_9EURO</name>
<keyword evidence="2" id="KW-1185">Reference proteome</keyword>
<gene>
    <name evidence="1" type="ORF">N7539_001418</name>
</gene>
<dbReference type="AlphaFoldDB" id="A0A9W9XGN1"/>
<accession>A0A9W9XGN1</accession>
<proteinExistence type="predicted"/>
<protein>
    <recommendedName>
        <fullName evidence="3">Rhodanese domain-containing protein</fullName>
    </recommendedName>
</protein>
<reference evidence="1" key="1">
    <citation type="submission" date="2022-12" db="EMBL/GenBank/DDBJ databases">
        <authorList>
            <person name="Petersen C."/>
        </authorList>
    </citation>
    <scope>NUCLEOTIDE SEQUENCE</scope>
    <source>
        <strain evidence="1">IBT 30728</strain>
    </source>
</reference>
<dbReference type="EMBL" id="JAPWDQ010000002">
    <property type="protein sequence ID" value="KAJ5492672.1"/>
    <property type="molecule type" value="Genomic_DNA"/>
</dbReference>
<dbReference type="GeneID" id="81621270"/>
<evidence type="ECO:0000313" key="1">
    <source>
        <dbReference type="EMBL" id="KAJ5492672.1"/>
    </source>
</evidence>
<evidence type="ECO:0008006" key="3">
    <source>
        <dbReference type="Google" id="ProtNLM"/>
    </source>
</evidence>
<dbReference type="RefSeq" id="XP_056793052.1">
    <property type="nucleotide sequence ID" value="XM_056931021.1"/>
</dbReference>
<comment type="caution">
    <text evidence="1">The sequence shown here is derived from an EMBL/GenBank/DDBJ whole genome shotgun (WGS) entry which is preliminary data.</text>
</comment>